<keyword evidence="7 13" id="KW-0460">Magnesium</keyword>
<feature type="active site" description="Proton acceptor" evidence="10">
    <location>
        <position position="140"/>
    </location>
</feature>
<feature type="binding site" evidence="12">
    <location>
        <position position="219"/>
    </location>
    <ligand>
        <name>Ca(2+)</name>
        <dbReference type="ChEBI" id="CHEBI:29108"/>
    </ligand>
</feature>
<feature type="domain" description="Fumarylacetoacetase N-terminal" evidence="15">
    <location>
        <begin position="22"/>
        <end position="125"/>
    </location>
</feature>
<dbReference type="GO" id="GO:0006559">
    <property type="term" value="P:L-phenylalanine catabolic process"/>
    <property type="evidence" value="ECO:0007669"/>
    <property type="project" value="UniProtKB-UniRule"/>
</dbReference>
<evidence type="ECO:0000256" key="5">
    <source>
        <dbReference type="ARBA" id="ARBA00022801"/>
    </source>
</evidence>
<dbReference type="GO" id="GO:0004334">
    <property type="term" value="F:fumarylacetoacetase activity"/>
    <property type="evidence" value="ECO:0007669"/>
    <property type="project" value="UniProtKB-UniRule"/>
</dbReference>
<feature type="domain" description="Fumarylacetoacetase-like C-terminal" evidence="14">
    <location>
        <begin position="132"/>
        <end position="247"/>
    </location>
</feature>
<evidence type="ECO:0000256" key="6">
    <source>
        <dbReference type="ARBA" id="ARBA00022837"/>
    </source>
</evidence>
<evidence type="ECO:0000313" key="17">
    <source>
        <dbReference type="Proteomes" id="UP000023152"/>
    </source>
</evidence>
<evidence type="ECO:0000259" key="15">
    <source>
        <dbReference type="Pfam" id="PF09298"/>
    </source>
</evidence>
<name>X6LTN3_RETFI</name>
<evidence type="ECO:0000256" key="8">
    <source>
        <dbReference type="ARBA" id="ARBA00022878"/>
    </source>
</evidence>
<feature type="binding site" evidence="12">
    <location>
        <position position="217"/>
    </location>
    <ligand>
        <name>Ca(2+)</name>
        <dbReference type="ChEBI" id="CHEBI:29108"/>
    </ligand>
</feature>
<evidence type="ECO:0000256" key="9">
    <source>
        <dbReference type="ARBA" id="ARBA00023232"/>
    </source>
</evidence>
<keyword evidence="9 13" id="KW-0585">Phenylalanine catabolism</keyword>
<keyword evidence="6 12" id="KW-0106">Calcium</keyword>
<feature type="binding site" evidence="11">
    <location>
        <position position="135"/>
    </location>
    <ligand>
        <name>substrate</name>
    </ligand>
</feature>
<feature type="binding site" evidence="11">
    <location>
        <position position="149"/>
    </location>
    <ligand>
        <name>substrate</name>
    </ligand>
</feature>
<dbReference type="Pfam" id="PF01557">
    <property type="entry name" value="FAA_hydrolase"/>
    <property type="match status" value="1"/>
</dbReference>
<dbReference type="SUPFAM" id="SSF56529">
    <property type="entry name" value="FAH"/>
    <property type="match status" value="1"/>
</dbReference>
<comment type="cofactor">
    <cofactor evidence="13">
        <name>Mg(2+)</name>
        <dbReference type="ChEBI" id="CHEBI:18420"/>
    </cofactor>
    <cofactor evidence="13">
        <name>Ca(2+)</name>
        <dbReference type="ChEBI" id="CHEBI:29108"/>
    </cofactor>
</comment>
<accession>X6LTN3</accession>
<dbReference type="PANTHER" id="PTHR43069:SF2">
    <property type="entry name" value="FUMARYLACETOACETASE"/>
    <property type="match status" value="1"/>
</dbReference>
<dbReference type="InterPro" id="IPR036462">
    <property type="entry name" value="Fumarylacetoacetase_N_sf"/>
</dbReference>
<feature type="binding site" evidence="12">
    <location>
        <position position="133"/>
    </location>
    <ligand>
        <name>Ca(2+)</name>
        <dbReference type="ChEBI" id="CHEBI:29108"/>
    </ligand>
</feature>
<dbReference type="InterPro" id="IPR036663">
    <property type="entry name" value="Fumarylacetoacetase_C_sf"/>
</dbReference>
<dbReference type="Proteomes" id="UP000023152">
    <property type="component" value="Unassembled WGS sequence"/>
</dbReference>
<proteinExistence type="inferred from homology"/>
<evidence type="ECO:0000256" key="1">
    <source>
        <dbReference type="ARBA" id="ARBA00004782"/>
    </source>
</evidence>
<organism evidence="16 17">
    <name type="scientific">Reticulomyxa filosa</name>
    <dbReference type="NCBI Taxonomy" id="46433"/>
    <lineage>
        <taxon>Eukaryota</taxon>
        <taxon>Sar</taxon>
        <taxon>Rhizaria</taxon>
        <taxon>Retaria</taxon>
        <taxon>Foraminifera</taxon>
        <taxon>Monothalamids</taxon>
        <taxon>Reticulomyxidae</taxon>
        <taxon>Reticulomyxa</taxon>
    </lineage>
</organism>
<dbReference type="UniPathway" id="UPA00139">
    <property type="reaction ID" value="UER00341"/>
</dbReference>
<gene>
    <name evidence="16" type="ORF">RFI_32404</name>
</gene>
<dbReference type="GO" id="GO:0046872">
    <property type="term" value="F:metal ion binding"/>
    <property type="evidence" value="ECO:0007669"/>
    <property type="project" value="UniProtKB-UniRule"/>
</dbReference>
<dbReference type="OrthoDB" id="9971669at2759"/>
<dbReference type="EMBL" id="ASPP01028665">
    <property type="protein sequence ID" value="ETO04994.1"/>
    <property type="molecule type" value="Genomic_DNA"/>
</dbReference>
<evidence type="ECO:0000256" key="12">
    <source>
        <dbReference type="PIRSR" id="PIRSR605959-3"/>
    </source>
</evidence>
<comment type="pathway">
    <text evidence="1 13">Amino-acid degradation; L-phenylalanine degradation; acetoacetate and fumarate from L-phenylalanine: step 6/6.</text>
</comment>
<dbReference type="EC" id="3.7.1.2" evidence="3 13"/>
<evidence type="ECO:0000256" key="7">
    <source>
        <dbReference type="ARBA" id="ARBA00022842"/>
    </source>
</evidence>
<dbReference type="GO" id="GO:1902000">
    <property type="term" value="P:homogentisate catabolic process"/>
    <property type="evidence" value="ECO:0007669"/>
    <property type="project" value="TreeGrafter"/>
</dbReference>
<keyword evidence="8 13" id="KW-0828">Tyrosine catabolism</keyword>
<dbReference type="OMA" id="IADAYDY"/>
<dbReference type="InterPro" id="IPR011234">
    <property type="entry name" value="Fumarylacetoacetase-like_C"/>
</dbReference>
<comment type="caution">
    <text evidence="16">The sequence shown here is derived from an EMBL/GenBank/DDBJ whole genome shotgun (WGS) entry which is preliminary data.</text>
</comment>
<evidence type="ECO:0000256" key="11">
    <source>
        <dbReference type="PIRSR" id="PIRSR605959-2"/>
    </source>
</evidence>
<dbReference type="AlphaFoldDB" id="X6LTN3"/>
<keyword evidence="17" id="KW-1185">Reference proteome</keyword>
<evidence type="ECO:0000313" key="16">
    <source>
        <dbReference type="EMBL" id="ETO04994.1"/>
    </source>
</evidence>
<keyword evidence="5 13" id="KW-0378">Hydrolase</keyword>
<dbReference type="InterPro" id="IPR005959">
    <property type="entry name" value="Fumarylacetoacetase"/>
</dbReference>
<dbReference type="PANTHER" id="PTHR43069">
    <property type="entry name" value="FUMARYLACETOACETASE"/>
    <property type="match status" value="1"/>
</dbReference>
<comment type="similarity">
    <text evidence="2 13">Belongs to the FAH family.</text>
</comment>
<reference evidence="16 17" key="1">
    <citation type="journal article" date="2013" name="Curr. Biol.">
        <title>The Genome of the Foraminiferan Reticulomyxa filosa.</title>
        <authorList>
            <person name="Glockner G."/>
            <person name="Hulsmann N."/>
            <person name="Schleicher M."/>
            <person name="Noegel A.A."/>
            <person name="Eichinger L."/>
            <person name="Gallinger C."/>
            <person name="Pawlowski J."/>
            <person name="Sierra R."/>
            <person name="Euteneuer U."/>
            <person name="Pillet L."/>
            <person name="Moustafa A."/>
            <person name="Platzer M."/>
            <person name="Groth M."/>
            <person name="Szafranski K."/>
            <person name="Schliwa M."/>
        </authorList>
    </citation>
    <scope>NUCLEOTIDE SEQUENCE [LARGE SCALE GENOMIC DNA]</scope>
</reference>
<dbReference type="Pfam" id="PF09298">
    <property type="entry name" value="FAA_hydrolase_N"/>
    <property type="match status" value="1"/>
</dbReference>
<comment type="catalytic activity">
    <reaction evidence="13">
        <text>4-fumarylacetoacetate + H2O = acetoacetate + fumarate + H(+)</text>
        <dbReference type="Rhea" id="RHEA:10244"/>
        <dbReference type="ChEBI" id="CHEBI:13705"/>
        <dbReference type="ChEBI" id="CHEBI:15377"/>
        <dbReference type="ChEBI" id="CHEBI:15378"/>
        <dbReference type="ChEBI" id="CHEBI:18034"/>
        <dbReference type="ChEBI" id="CHEBI:29806"/>
        <dbReference type="EC" id="3.7.1.2"/>
    </reaction>
</comment>
<protein>
    <recommendedName>
        <fullName evidence="3 13">Fumarylacetoacetase</fullName>
        <ecNumber evidence="3 13">3.7.1.2</ecNumber>
    </recommendedName>
    <alternativeName>
        <fullName evidence="13">Fumarylacetoacetate hydrolase</fullName>
    </alternativeName>
</protein>
<dbReference type="Gene3D" id="2.30.30.230">
    <property type="entry name" value="Fumarylacetoacetase, N-terminal domain"/>
    <property type="match status" value="1"/>
</dbReference>
<keyword evidence="4 12" id="KW-0479">Metal-binding</keyword>
<dbReference type="GO" id="GO:0006572">
    <property type="term" value="P:L-tyrosine catabolic process"/>
    <property type="evidence" value="ECO:0007669"/>
    <property type="project" value="UniProtKB-UniRule"/>
</dbReference>
<evidence type="ECO:0000256" key="10">
    <source>
        <dbReference type="PIRSR" id="PIRSR605959-1"/>
    </source>
</evidence>
<sequence length="248" mass="27608">MAQSPNPSSWVKVSSDSHFSIQNLPYGVFEKANGDRHIGVAIGDHILDLYEVAKAGYFEKSTHLAGGRSFLQRELNEFMGLGRPAWKEARKIIQDLLSTESKDKDRLFLEKECLVAQSQVKMQLPCKIHDYTDFYSSENHASNVGKIIRPNEEPLKPNWKHLPVGYHGIASSVVVSGTPIRRPVGQVICHFLCFVFVSPAQEGDLPTFTACKLLDIELELAFFVGGKCPPMGPPIKIADAYDYLFGVV</sequence>
<evidence type="ECO:0000256" key="3">
    <source>
        <dbReference type="ARBA" id="ARBA00012094"/>
    </source>
</evidence>
<dbReference type="Gene3D" id="3.90.850.10">
    <property type="entry name" value="Fumarylacetoacetase-like, C-terminal domain"/>
    <property type="match status" value="1"/>
</dbReference>
<dbReference type="InterPro" id="IPR015377">
    <property type="entry name" value="Fumarylacetoacetase_N"/>
</dbReference>
<evidence type="ECO:0000256" key="2">
    <source>
        <dbReference type="ARBA" id="ARBA00010211"/>
    </source>
</evidence>
<evidence type="ECO:0000256" key="4">
    <source>
        <dbReference type="ARBA" id="ARBA00022723"/>
    </source>
</evidence>
<evidence type="ECO:0000259" key="14">
    <source>
        <dbReference type="Pfam" id="PF01557"/>
    </source>
</evidence>
<dbReference type="SUPFAM" id="SSF63433">
    <property type="entry name" value="Fumarylacetoacetate hydrolase, FAH, N-terminal domain"/>
    <property type="match status" value="1"/>
</dbReference>
<evidence type="ECO:0000256" key="13">
    <source>
        <dbReference type="RuleBase" id="RU366008"/>
    </source>
</evidence>